<protein>
    <submittedName>
        <fullName evidence="1">Uncharacterized protein</fullName>
    </submittedName>
</protein>
<dbReference type="RefSeq" id="WP_066970842.1">
    <property type="nucleotide sequence ID" value="NZ_LWMT01000041.1"/>
</dbReference>
<gene>
    <name evidence="1" type="ORF">MBFIL_03160</name>
</gene>
<reference evidence="1 2" key="1">
    <citation type="submission" date="2016-04" db="EMBL/GenBank/DDBJ databases">
        <title>Genome sequence of Methanobrevibacter filiformis DSM 11501.</title>
        <authorList>
            <person name="Poehlein A."/>
            <person name="Seedorf H."/>
            <person name="Daniel R."/>
        </authorList>
    </citation>
    <scope>NUCLEOTIDE SEQUENCE [LARGE SCALE GENOMIC DNA]</scope>
    <source>
        <strain evidence="1 2">DSM 11501</strain>
    </source>
</reference>
<proteinExistence type="predicted"/>
<name>A0A166EZT5_9EURY</name>
<organism evidence="1 2">
    <name type="scientific">Methanobrevibacter filiformis</name>
    <dbReference type="NCBI Taxonomy" id="55758"/>
    <lineage>
        <taxon>Archaea</taxon>
        <taxon>Methanobacteriati</taxon>
        <taxon>Methanobacteriota</taxon>
        <taxon>Methanomada group</taxon>
        <taxon>Methanobacteria</taxon>
        <taxon>Methanobacteriales</taxon>
        <taxon>Methanobacteriaceae</taxon>
        <taxon>Methanobrevibacter</taxon>
    </lineage>
</organism>
<dbReference type="PATRIC" id="fig|55758.3.peg.354"/>
<accession>A0A166EZT5</accession>
<dbReference type="Proteomes" id="UP000077066">
    <property type="component" value="Unassembled WGS sequence"/>
</dbReference>
<comment type="caution">
    <text evidence="1">The sequence shown here is derived from an EMBL/GenBank/DDBJ whole genome shotgun (WGS) entry which is preliminary data.</text>
</comment>
<sequence length="276" mass="33267">MLIESNENKELDSLLFFLYSKLNEKKMYLNKYMAQKAIFKIKMTLGKNHALTESLPYYWYYYGPFSESVADSFNLISDYSNDLNIVLKYPEIEDIVDNLIKNKNFFYNELPIEIYKKFAPYNFQYPFKFKIFDIVDKKRNIENSDDFINDFFQCESQLPNDSYFNEYSNIFSDFLTKLDLINEEHQMGKNWLLLRNPIKELWFTFAKGLRVKQKDEFYNYNTKIWDLQFKESLKMMESYVDIMEDNLKEHSKTNNKYTLLGENILNATVGTYLRSK</sequence>
<dbReference type="EMBL" id="LWMT01000041">
    <property type="protein sequence ID" value="KZX17178.1"/>
    <property type="molecule type" value="Genomic_DNA"/>
</dbReference>
<evidence type="ECO:0000313" key="1">
    <source>
        <dbReference type="EMBL" id="KZX17178.1"/>
    </source>
</evidence>
<keyword evidence="2" id="KW-1185">Reference proteome</keyword>
<dbReference type="AlphaFoldDB" id="A0A166EZT5"/>
<evidence type="ECO:0000313" key="2">
    <source>
        <dbReference type="Proteomes" id="UP000077066"/>
    </source>
</evidence>